<feature type="coiled-coil region" evidence="1">
    <location>
        <begin position="182"/>
        <end position="209"/>
    </location>
</feature>
<name>A0AAV9Y276_9CRYT</name>
<dbReference type="SUPFAM" id="SSF48403">
    <property type="entry name" value="Ankyrin repeat"/>
    <property type="match status" value="1"/>
</dbReference>
<organism evidence="3 4">
    <name type="scientific">Cryptosporidium xiaoi</name>
    <dbReference type="NCBI Taxonomy" id="659607"/>
    <lineage>
        <taxon>Eukaryota</taxon>
        <taxon>Sar</taxon>
        <taxon>Alveolata</taxon>
        <taxon>Apicomplexa</taxon>
        <taxon>Conoidasida</taxon>
        <taxon>Coccidia</taxon>
        <taxon>Eucoccidiorida</taxon>
        <taxon>Eimeriorina</taxon>
        <taxon>Cryptosporidiidae</taxon>
        <taxon>Cryptosporidium</taxon>
    </lineage>
</organism>
<protein>
    <submittedName>
        <fullName evidence="3">Pleckstrin homology (PH) domain containing protein</fullName>
    </submittedName>
</protein>
<feature type="coiled-coil region" evidence="1">
    <location>
        <begin position="11"/>
        <end position="48"/>
    </location>
</feature>
<dbReference type="SUPFAM" id="SSF50729">
    <property type="entry name" value="PH domain-like"/>
    <property type="match status" value="1"/>
</dbReference>
<dbReference type="AlphaFoldDB" id="A0AAV9Y276"/>
<evidence type="ECO:0000259" key="2">
    <source>
        <dbReference type="PROSITE" id="PS50003"/>
    </source>
</evidence>
<dbReference type="SMART" id="SM00233">
    <property type="entry name" value="PH"/>
    <property type="match status" value="1"/>
</dbReference>
<dbReference type="InterPro" id="IPR036770">
    <property type="entry name" value="Ankyrin_rpt-contain_sf"/>
</dbReference>
<dbReference type="Pfam" id="PF00169">
    <property type="entry name" value="PH"/>
    <property type="match status" value="1"/>
</dbReference>
<dbReference type="Gene3D" id="2.30.29.30">
    <property type="entry name" value="Pleckstrin-homology domain (PH domain)/Phosphotyrosine-binding domain (PTB)"/>
    <property type="match status" value="1"/>
</dbReference>
<gene>
    <name evidence="3" type="ORF">RS030_111832</name>
</gene>
<evidence type="ECO:0000313" key="4">
    <source>
        <dbReference type="Proteomes" id="UP001311799"/>
    </source>
</evidence>
<evidence type="ECO:0000313" key="3">
    <source>
        <dbReference type="EMBL" id="KAK6590942.1"/>
    </source>
</evidence>
<reference evidence="3 4" key="1">
    <citation type="submission" date="2023-10" db="EMBL/GenBank/DDBJ databases">
        <title>Comparative genomics analysis reveals potential genetic determinants of host preference in Cryptosporidium xiaoi.</title>
        <authorList>
            <person name="Xiao L."/>
            <person name="Li J."/>
        </authorList>
    </citation>
    <scope>NUCLEOTIDE SEQUENCE [LARGE SCALE GENOMIC DNA]</scope>
    <source>
        <strain evidence="3 4">52996</strain>
    </source>
</reference>
<keyword evidence="1" id="KW-0175">Coiled coil</keyword>
<proteinExistence type="predicted"/>
<keyword evidence="4" id="KW-1185">Reference proteome</keyword>
<accession>A0AAV9Y276</accession>
<dbReference type="PROSITE" id="PS50003">
    <property type="entry name" value="PH_DOMAIN"/>
    <property type="match status" value="1"/>
</dbReference>
<feature type="domain" description="PH" evidence="2">
    <location>
        <begin position="1008"/>
        <end position="1113"/>
    </location>
</feature>
<comment type="caution">
    <text evidence="3">The sequence shown here is derived from an EMBL/GenBank/DDBJ whole genome shotgun (WGS) entry which is preliminary data.</text>
</comment>
<dbReference type="InterPro" id="IPR001849">
    <property type="entry name" value="PH_domain"/>
</dbReference>
<dbReference type="Proteomes" id="UP001311799">
    <property type="component" value="Unassembled WGS sequence"/>
</dbReference>
<dbReference type="InterPro" id="IPR011993">
    <property type="entry name" value="PH-like_dom_sf"/>
</dbReference>
<sequence>MKVEDEITIPCTEHSEQIKLFEQRINRLEKLVKSRDEALNEMYELEKSKNEEITSLKERIKQDGLESTRLQNYIKTLNDEIGVLNDKISELEQQNINSIKQKQNAMSSSSSPQIVENLLTSKESLYKEIANLRLQISQLEENIIEKDNELSSLNAKCLTLESEKNDIINKNINEKINNDSIIQENETKISEYESKISILENEFRILKQDCLDLIRIISILYSTSRTTTENNSDNDNHYMEESLDIEMLSVIDSIKLSDETKYFLKTDLKNKDNKEICDKNYTELLSFTKQIIKKIVENYTLTMNEKPNIDENNEDIINVTIYENSIKYYLNQSCLVSISQSKALNIEREFITNRVSYEYNYIMKLINILVIEHEKKSPNNIYGLFKVFSDYCYYYIINFGKHLDNEINFDMNNIDRSTDQYILIEKILYLILKSLIESNFDDILTQLNDLFTHFNNTKNKPVKLDIQDEIKVDDYDSYENDVIEISLKNYLLPLFQINFGFGWTVAHLLSHSNKIHILQLLIEQFDFEDKMYILNKISNSGFIPLTFSILNNNILLTEMFLSLGSDAQIQDHRRNTLLHLTSNSELQKILIKRRTKLVIKNSSGQLPEIVRDEQSLQKYDIEEYDQYDSGVSSATHRNTLNIVSENSSIFIPGTPKTNRSLSCQILETDDLSDKVLLSTWISGNEPNSSCRDDFCVFSTPESENSNTNSNVTSIWNILGFKNNSKNISNIYKGKNGDHAAMEDNYDRLDEMCLTLNEKKKGIWSDIIINYTARGLEKSCFPPPLDCPTNLFRQILVLTSERFALFQYSPLKLLQSSPITEVEEIIVPKNSNVLLILKVDGWDDILIELDRRSEFINELTTAYRTITTPPEILLSHVFTETNDEIDVSNRNKIDKSSSFWLGFMGSNNNSNNKSNTLSPARESAFQNIIAAYGETPSINTEPDNLIGLFNSDNQYSLVLAILNKTSFMLLPHRNTSLLISRPTYHFGFLGICINPPLALENPLLSHNKNTLNSSHQSENTNENRLWQERFFVLRSDGILTWCHHPNDDIPCENIPVRLVKQIRVFNLATSTENEIIPCFALDFTKNSVPSSLILNSESSDMRDKWVEKIHNVRTIISELNDGN</sequence>
<dbReference type="EMBL" id="JAWDEY010000002">
    <property type="protein sequence ID" value="KAK6590942.1"/>
    <property type="molecule type" value="Genomic_DNA"/>
</dbReference>
<dbReference type="Gene3D" id="1.25.40.20">
    <property type="entry name" value="Ankyrin repeat-containing domain"/>
    <property type="match status" value="1"/>
</dbReference>
<feature type="coiled-coil region" evidence="1">
    <location>
        <begin position="74"/>
        <end position="156"/>
    </location>
</feature>
<evidence type="ECO:0000256" key="1">
    <source>
        <dbReference type="SAM" id="Coils"/>
    </source>
</evidence>